<evidence type="ECO:0000313" key="2">
    <source>
        <dbReference type="Proteomes" id="UP000019089"/>
    </source>
</evidence>
<sequence length="54" mass="5883">MNDLKHLMQRLCQLAIGRMTGSTGATDEFFCTALKRVAQKQGGFVDRLLISGGP</sequence>
<accession>W0MU15</accession>
<dbReference type="AlphaFoldDB" id="W0MU15"/>
<dbReference type="STRING" id="1357279.N018_09825"/>
<organism evidence="1 2">
    <name type="scientific">Pseudomonas syringae CC1557</name>
    <dbReference type="NCBI Taxonomy" id="1357279"/>
    <lineage>
        <taxon>Bacteria</taxon>
        <taxon>Pseudomonadati</taxon>
        <taxon>Pseudomonadota</taxon>
        <taxon>Gammaproteobacteria</taxon>
        <taxon>Pseudomonadales</taxon>
        <taxon>Pseudomonadaceae</taxon>
        <taxon>Pseudomonas</taxon>
        <taxon>Pseudomonas syringae</taxon>
    </lineage>
</organism>
<gene>
    <name evidence="1" type="ORF">N018_09825</name>
</gene>
<dbReference type="HOGENOM" id="CLU_3047105_0_0_6"/>
<protein>
    <submittedName>
        <fullName evidence="1">Uncharacterized protein</fullName>
    </submittedName>
</protein>
<dbReference type="EMBL" id="CP007014">
    <property type="protein sequence ID" value="AHG40528.1"/>
    <property type="molecule type" value="Genomic_DNA"/>
</dbReference>
<dbReference type="Proteomes" id="UP000019089">
    <property type="component" value="Chromosome"/>
</dbReference>
<dbReference type="RefSeq" id="WP_195757172.1">
    <property type="nucleotide sequence ID" value="NZ_CP007014.1"/>
</dbReference>
<proteinExistence type="predicted"/>
<evidence type="ECO:0000313" key="1">
    <source>
        <dbReference type="EMBL" id="AHG40528.1"/>
    </source>
</evidence>
<name>W0MU15_PSESX</name>
<dbReference type="KEGG" id="psyr:N018_09825"/>
<reference evidence="1 2" key="1">
    <citation type="submission" date="2013-12" db="EMBL/GenBank/DDBJ databases">
        <title>Interactions Between Genome Architecture and Virulence Genes in Pseudomonas syringae, strain CC1557 as a model.</title>
        <authorList>
            <person name="Baltrus D."/>
            <person name="Hockett K."/>
            <person name="Karlsrud E."/>
            <person name="Dougherty K."/>
            <person name="Nishimura M."/>
        </authorList>
    </citation>
    <scope>NUCLEOTIDE SEQUENCE [LARGE SCALE GENOMIC DNA]</scope>
    <source>
        <strain evidence="1 2">CC1557</strain>
    </source>
</reference>